<dbReference type="AlphaFoldDB" id="A0A225D0M5"/>
<keyword evidence="1" id="KW-1133">Transmembrane helix</keyword>
<dbReference type="Proteomes" id="UP000214646">
    <property type="component" value="Unassembled WGS sequence"/>
</dbReference>
<evidence type="ECO:0000313" key="2">
    <source>
        <dbReference type="EMBL" id="OWK35150.1"/>
    </source>
</evidence>
<keyword evidence="3" id="KW-1185">Reference proteome</keyword>
<protein>
    <submittedName>
        <fullName evidence="2">Uncharacterized protein</fullName>
    </submittedName>
</protein>
<proteinExistence type="predicted"/>
<comment type="caution">
    <text evidence="2">The sequence shown here is derived from an EMBL/GenBank/DDBJ whole genome shotgun (WGS) entry which is preliminary data.</text>
</comment>
<keyword evidence="1" id="KW-0472">Membrane</keyword>
<sequence>MLLAFGIFGLDFITSCKLVALLMLWGMSYLVYKAATSGAAQKAGANWLVGFFK</sequence>
<gene>
    <name evidence="2" type="ORF">FRUB_09992</name>
</gene>
<name>A0A225D0M5_9BACT</name>
<dbReference type="EMBL" id="NIDE01000019">
    <property type="protein sequence ID" value="OWK35150.1"/>
    <property type="molecule type" value="Genomic_DNA"/>
</dbReference>
<feature type="transmembrane region" description="Helical" evidence="1">
    <location>
        <begin position="12"/>
        <end position="32"/>
    </location>
</feature>
<accession>A0A225D0M5</accession>
<evidence type="ECO:0000256" key="1">
    <source>
        <dbReference type="SAM" id="Phobius"/>
    </source>
</evidence>
<reference evidence="3" key="1">
    <citation type="submission" date="2017-06" db="EMBL/GenBank/DDBJ databases">
        <title>Genome analysis of Fimbriiglobus ruber SP5, the first member of the order Planctomycetales with confirmed chitinolytic capability.</title>
        <authorList>
            <person name="Ravin N.V."/>
            <person name="Rakitin A.L."/>
            <person name="Ivanova A.A."/>
            <person name="Beletsky A.V."/>
            <person name="Kulichevskaya I.S."/>
            <person name="Mardanov A.V."/>
            <person name="Dedysh S.N."/>
        </authorList>
    </citation>
    <scope>NUCLEOTIDE SEQUENCE [LARGE SCALE GENOMIC DNA]</scope>
    <source>
        <strain evidence="3">SP5</strain>
    </source>
</reference>
<dbReference type="RefSeq" id="WP_161968089.1">
    <property type="nucleotide sequence ID" value="NZ_NIDE01000019.1"/>
</dbReference>
<evidence type="ECO:0000313" key="3">
    <source>
        <dbReference type="Proteomes" id="UP000214646"/>
    </source>
</evidence>
<keyword evidence="1" id="KW-0812">Transmembrane</keyword>
<organism evidence="2 3">
    <name type="scientific">Fimbriiglobus ruber</name>
    <dbReference type="NCBI Taxonomy" id="1908690"/>
    <lineage>
        <taxon>Bacteria</taxon>
        <taxon>Pseudomonadati</taxon>
        <taxon>Planctomycetota</taxon>
        <taxon>Planctomycetia</taxon>
        <taxon>Gemmatales</taxon>
        <taxon>Gemmataceae</taxon>
        <taxon>Fimbriiglobus</taxon>
    </lineage>
</organism>